<evidence type="ECO:0000313" key="2">
    <source>
        <dbReference type="EMBL" id="SFG49630.1"/>
    </source>
</evidence>
<evidence type="ECO:0000259" key="1">
    <source>
        <dbReference type="Pfam" id="PF01248"/>
    </source>
</evidence>
<dbReference type="OrthoDB" id="9794863at2"/>
<keyword evidence="2" id="KW-0689">Ribosomal protein</keyword>
<dbReference type="STRING" id="341036.SAMN05660649_01834"/>
<dbReference type="RefSeq" id="WP_092470864.1">
    <property type="nucleotide sequence ID" value="NZ_FOOX01000005.1"/>
</dbReference>
<dbReference type="EMBL" id="FOOX01000005">
    <property type="protein sequence ID" value="SFG49630.1"/>
    <property type="molecule type" value="Genomic_DNA"/>
</dbReference>
<name>A0A1I2SA29_9FIRM</name>
<organism evidence="2 3">
    <name type="scientific">Desulfotruncus arcticus DSM 17038</name>
    <dbReference type="NCBI Taxonomy" id="1121424"/>
    <lineage>
        <taxon>Bacteria</taxon>
        <taxon>Bacillati</taxon>
        <taxon>Bacillota</taxon>
        <taxon>Clostridia</taxon>
        <taxon>Eubacteriales</taxon>
        <taxon>Desulfallaceae</taxon>
        <taxon>Desulfotruncus</taxon>
    </lineage>
</organism>
<dbReference type="GO" id="GO:0005840">
    <property type="term" value="C:ribosome"/>
    <property type="evidence" value="ECO:0007669"/>
    <property type="project" value="UniProtKB-KW"/>
</dbReference>
<dbReference type="Proteomes" id="UP000199337">
    <property type="component" value="Unassembled WGS sequence"/>
</dbReference>
<evidence type="ECO:0000313" key="3">
    <source>
        <dbReference type="Proteomes" id="UP000199337"/>
    </source>
</evidence>
<gene>
    <name evidence="2" type="ORF">SAMN05660649_01834</name>
</gene>
<sequence length="109" mass="11660">MTCKLADMLGLCRRAGKVISGDTAVRNGLLKNEVRLIIIANDAAIKSKDNYLLLAKENNIPAFCYASKNELGILLGKAPRTVVAITDEQLARGVAGAMERGDNGICMPQ</sequence>
<feature type="domain" description="Ribosomal protein eL8/eL30/eS12/Gadd45" evidence="1">
    <location>
        <begin position="7"/>
        <end position="89"/>
    </location>
</feature>
<protein>
    <submittedName>
        <fullName evidence="2">Ribosomal protein L7Ae</fullName>
    </submittedName>
</protein>
<accession>A0A1I2SA29</accession>
<keyword evidence="3" id="KW-1185">Reference proteome</keyword>
<dbReference type="AlphaFoldDB" id="A0A1I2SA29"/>
<dbReference type="SUPFAM" id="SSF55315">
    <property type="entry name" value="L30e-like"/>
    <property type="match status" value="1"/>
</dbReference>
<dbReference type="Pfam" id="PF01248">
    <property type="entry name" value="Ribosomal_L7Ae"/>
    <property type="match status" value="1"/>
</dbReference>
<dbReference type="InterPro" id="IPR029064">
    <property type="entry name" value="Ribosomal_eL30-like_sf"/>
</dbReference>
<dbReference type="Gene3D" id="3.30.1330.30">
    <property type="match status" value="1"/>
</dbReference>
<proteinExistence type="predicted"/>
<keyword evidence="2" id="KW-0687">Ribonucleoprotein</keyword>
<reference evidence="3" key="1">
    <citation type="submission" date="2016-10" db="EMBL/GenBank/DDBJ databases">
        <authorList>
            <person name="Varghese N."/>
            <person name="Submissions S."/>
        </authorList>
    </citation>
    <scope>NUCLEOTIDE SEQUENCE [LARGE SCALE GENOMIC DNA]</scope>
    <source>
        <strain evidence="3">DSM 17038</strain>
    </source>
</reference>
<dbReference type="InterPro" id="IPR004038">
    <property type="entry name" value="Ribosomal_eL8/eL30/eS12/Gad45"/>
</dbReference>